<dbReference type="RefSeq" id="WP_200556494.1">
    <property type="nucleotide sequence ID" value="NZ_JAEPES010000004.1"/>
</dbReference>
<accession>A0A934VYP9</accession>
<protein>
    <submittedName>
        <fullName evidence="1">Uncharacterized protein</fullName>
    </submittedName>
</protein>
<evidence type="ECO:0000313" key="1">
    <source>
        <dbReference type="EMBL" id="MBK4348272.1"/>
    </source>
</evidence>
<sequence>MIVTKMTVDGNEFFLDAEQDVDGAKEQVVEAAQHGAGLVDVTIAGHVSVSVLVSQQTPVTFEQIVAEEEGADHAFGDDFWSWAELAL</sequence>
<dbReference type="Proteomes" id="UP000636458">
    <property type="component" value="Unassembled WGS sequence"/>
</dbReference>
<gene>
    <name evidence="1" type="ORF">IV501_11565</name>
</gene>
<reference evidence="1" key="1">
    <citation type="submission" date="2021-01" db="EMBL/GenBank/DDBJ databases">
        <title>Lacisediminihabitans sp. nov. strain G11-30, isolated from Antarctic Soil.</title>
        <authorList>
            <person name="Li J."/>
        </authorList>
    </citation>
    <scope>NUCLEOTIDE SEQUENCE</scope>
    <source>
        <strain evidence="1">G11-30</strain>
    </source>
</reference>
<evidence type="ECO:0000313" key="2">
    <source>
        <dbReference type="Proteomes" id="UP000636458"/>
    </source>
</evidence>
<proteinExistence type="predicted"/>
<dbReference type="AlphaFoldDB" id="A0A934VYP9"/>
<name>A0A934VYP9_9MICO</name>
<dbReference type="EMBL" id="JAEPES010000004">
    <property type="protein sequence ID" value="MBK4348272.1"/>
    <property type="molecule type" value="Genomic_DNA"/>
</dbReference>
<comment type="caution">
    <text evidence="1">The sequence shown here is derived from an EMBL/GenBank/DDBJ whole genome shotgun (WGS) entry which is preliminary data.</text>
</comment>
<organism evidence="1 2">
    <name type="scientific">Lacisediminihabitans changchengi</name>
    <dbReference type="NCBI Taxonomy" id="2787634"/>
    <lineage>
        <taxon>Bacteria</taxon>
        <taxon>Bacillati</taxon>
        <taxon>Actinomycetota</taxon>
        <taxon>Actinomycetes</taxon>
        <taxon>Micrococcales</taxon>
        <taxon>Microbacteriaceae</taxon>
        <taxon>Lacisediminihabitans</taxon>
    </lineage>
</organism>
<keyword evidence="2" id="KW-1185">Reference proteome</keyword>